<dbReference type="CDD" id="cd16015">
    <property type="entry name" value="LTA_synthase"/>
    <property type="match status" value="1"/>
</dbReference>
<dbReference type="RefSeq" id="WP_045362265.1">
    <property type="nucleotide sequence ID" value="NZ_AP018150.1"/>
</dbReference>
<dbReference type="GO" id="GO:0016740">
    <property type="term" value="F:transferase activity"/>
    <property type="evidence" value="ECO:0007669"/>
    <property type="project" value="UniProtKB-KW"/>
</dbReference>
<evidence type="ECO:0000256" key="2">
    <source>
        <dbReference type="ARBA" id="ARBA00022475"/>
    </source>
</evidence>
<evidence type="ECO:0000256" key="3">
    <source>
        <dbReference type="ARBA" id="ARBA00022692"/>
    </source>
</evidence>
<dbReference type="InterPro" id="IPR017850">
    <property type="entry name" value="Alkaline_phosphatase_core_sf"/>
</dbReference>
<dbReference type="KEGG" id="mcys:MCB1EB_1090"/>
<evidence type="ECO:0000313" key="6">
    <source>
        <dbReference type="EMBL" id="BBE09251.1"/>
    </source>
</evidence>
<protein>
    <submittedName>
        <fullName evidence="6">Phosphoglycerol transferase MdoB</fullName>
    </submittedName>
</protein>
<dbReference type="AlphaFoldDB" id="A0A2Z6EV09"/>
<keyword evidence="2" id="KW-1003">Cell membrane</keyword>
<sequence>MPSLSFSRAVWAVLILGTLSFMGFRIAQLLSYGDPSLLGQQGKELARAFWMGARFDFKMLATGLLVFFVSASLIAAPKFSRKIGGYLQRAMVIALFVAANFAAICQYFYYGFYKTPFTPILFGLYEDDTHGVIAAIWSDYPVVWALLLVLALSWLQMRLTFWWARGSQRGPRLTQFRWWPPAAVLVTLLALGFFARGQLGKFPLRDQDAVVSANPFINDLVRNAWQTLYDAVKDRRQQINLTTNDPTRQLAVYGFRSLEEVAHTLGAKSGNQEDLEAFIFHRTPPNDFVKAHPPHVVFALMESWGAHQLEFDTAQNDLTGALRKHLERDTLFHNFFSAQLGTHPTLEALLLNSPLTPLTQGSYGFMSYPAAAAKPFKEQGYRTLFLYGGSNAWRSIGRVMKHQYFDEVYDMGNIIERYPDAQRNVWGIYDEYLFRFAYDLLQDSEARGEKVFLFLLTTTNHPPHQTPDHYKPLALELSKMAPHFSADAQNAQKMVWTYQYANHQLGLFLDRIDHSALKEKTLVAATGDHNLRALLHYRQPTDSKDLYRVPGYFRVPQAYRPSYKPDPSRYASHRDIFPSLYHLALSDAVYPRFGDNLFAEAPPQNQYAIVAFESLFSREGALLPFVGRHPSAFDWDASQTALTASAAPTPLLQEQGRQARAWLALADWYTRYQVIQGLQRANAQNRGAKVNE</sequence>
<dbReference type="PANTHER" id="PTHR47371">
    <property type="entry name" value="LIPOTEICHOIC ACID SYNTHASE"/>
    <property type="match status" value="1"/>
</dbReference>
<keyword evidence="7" id="KW-1185">Reference proteome</keyword>
<comment type="subcellular location">
    <subcellularLocation>
        <location evidence="1">Cell membrane</location>
        <topology evidence="1">Multi-pass membrane protein</topology>
    </subcellularLocation>
</comment>
<dbReference type="PANTHER" id="PTHR47371:SF3">
    <property type="entry name" value="PHOSPHOGLYCEROL TRANSFERASE I"/>
    <property type="match status" value="1"/>
</dbReference>
<dbReference type="Proteomes" id="UP000282597">
    <property type="component" value="Chromosome"/>
</dbReference>
<dbReference type="EMBL" id="AP018150">
    <property type="protein sequence ID" value="BBE09251.1"/>
    <property type="molecule type" value="Genomic_DNA"/>
</dbReference>
<keyword evidence="5" id="KW-0472">Membrane</keyword>
<dbReference type="Gene3D" id="3.40.720.10">
    <property type="entry name" value="Alkaline Phosphatase, subunit A"/>
    <property type="match status" value="1"/>
</dbReference>
<dbReference type="GO" id="GO:0005886">
    <property type="term" value="C:plasma membrane"/>
    <property type="evidence" value="ECO:0007669"/>
    <property type="project" value="UniProtKB-SubCell"/>
</dbReference>
<evidence type="ECO:0000256" key="1">
    <source>
        <dbReference type="ARBA" id="ARBA00004651"/>
    </source>
</evidence>
<gene>
    <name evidence="6" type="ORF">MCB1EB_1090</name>
</gene>
<dbReference type="Pfam" id="PF00884">
    <property type="entry name" value="Sulfatase"/>
    <property type="match status" value="1"/>
</dbReference>
<accession>A0A2Z6EV09</accession>
<evidence type="ECO:0000313" key="7">
    <source>
        <dbReference type="Proteomes" id="UP000282597"/>
    </source>
</evidence>
<dbReference type="SUPFAM" id="SSF53649">
    <property type="entry name" value="Alkaline phosphatase-like"/>
    <property type="match status" value="1"/>
</dbReference>
<name>A0A2Z6EV09_9BURK</name>
<organism evidence="6 7">
    <name type="scientific">Mycoavidus cysteinexigens</name>
    <dbReference type="NCBI Taxonomy" id="1553431"/>
    <lineage>
        <taxon>Bacteria</taxon>
        <taxon>Pseudomonadati</taxon>
        <taxon>Pseudomonadota</taxon>
        <taxon>Betaproteobacteria</taxon>
        <taxon>Burkholderiales</taxon>
        <taxon>Burkholderiaceae</taxon>
        <taxon>Mycoavidus</taxon>
    </lineage>
</organism>
<reference evidence="6 7" key="1">
    <citation type="journal article" date="2018" name="Microbes Environ.">
        <title>Comparative Genomic Insights into Endofungal Lifestyles of Two Bacterial Endosymbionts, Mycoavidus cysteinexigens and Burkholderia rhizoxinica.</title>
        <authorList>
            <person name="Sharmin D."/>
            <person name="Guo Y."/>
            <person name="Nishizawa T."/>
            <person name="Ohshima S."/>
            <person name="Sato Y."/>
            <person name="Takashima Y."/>
            <person name="Narisawa K."/>
            <person name="Ohta H."/>
        </authorList>
    </citation>
    <scope>NUCLEOTIDE SEQUENCE [LARGE SCALE GENOMIC DNA]</scope>
    <source>
        <strain evidence="6 7">B1-EB</strain>
    </source>
</reference>
<keyword evidence="6" id="KW-0808">Transferase</keyword>
<keyword evidence="3" id="KW-0812">Transmembrane</keyword>
<keyword evidence="4" id="KW-1133">Transmembrane helix</keyword>
<evidence type="ECO:0000256" key="4">
    <source>
        <dbReference type="ARBA" id="ARBA00022989"/>
    </source>
</evidence>
<evidence type="ECO:0000256" key="5">
    <source>
        <dbReference type="ARBA" id="ARBA00023136"/>
    </source>
</evidence>
<dbReference type="InterPro" id="IPR000917">
    <property type="entry name" value="Sulfatase_N"/>
</dbReference>
<proteinExistence type="predicted"/>
<dbReference type="InterPro" id="IPR050448">
    <property type="entry name" value="OpgB/LTA_synthase_biosynth"/>
</dbReference>